<organism evidence="2 3">
    <name type="scientific">Cryptolaemus montrouzieri</name>
    <dbReference type="NCBI Taxonomy" id="559131"/>
    <lineage>
        <taxon>Eukaryota</taxon>
        <taxon>Metazoa</taxon>
        <taxon>Ecdysozoa</taxon>
        <taxon>Arthropoda</taxon>
        <taxon>Hexapoda</taxon>
        <taxon>Insecta</taxon>
        <taxon>Pterygota</taxon>
        <taxon>Neoptera</taxon>
        <taxon>Endopterygota</taxon>
        <taxon>Coleoptera</taxon>
        <taxon>Polyphaga</taxon>
        <taxon>Cucujiformia</taxon>
        <taxon>Coccinelloidea</taxon>
        <taxon>Coccinellidae</taxon>
        <taxon>Scymninae</taxon>
        <taxon>Scymnini</taxon>
        <taxon>Cryptolaemus</taxon>
    </lineage>
</organism>
<protein>
    <submittedName>
        <fullName evidence="2">Uncharacterized protein</fullName>
    </submittedName>
</protein>
<sequence>MDDGEIHGAGEIARVFNLIFVSIGEEFAKKIKKKKRTTSVTNNLNTQLSSTPTNTEE</sequence>
<dbReference type="EMBL" id="JABFTP020000021">
    <property type="protein sequence ID" value="KAL3268883.1"/>
    <property type="molecule type" value="Genomic_DNA"/>
</dbReference>
<evidence type="ECO:0000313" key="2">
    <source>
        <dbReference type="EMBL" id="KAL3268883.1"/>
    </source>
</evidence>
<dbReference type="AlphaFoldDB" id="A0ABD2MRD0"/>
<comment type="caution">
    <text evidence="2">The sequence shown here is derived from an EMBL/GenBank/DDBJ whole genome shotgun (WGS) entry which is preliminary data.</text>
</comment>
<feature type="non-terminal residue" evidence="2">
    <location>
        <position position="57"/>
    </location>
</feature>
<proteinExistence type="predicted"/>
<name>A0ABD2MRD0_9CUCU</name>
<evidence type="ECO:0000313" key="3">
    <source>
        <dbReference type="Proteomes" id="UP001516400"/>
    </source>
</evidence>
<reference evidence="2 3" key="1">
    <citation type="journal article" date="2021" name="BMC Biol.">
        <title>Horizontally acquired antibacterial genes associated with adaptive radiation of ladybird beetles.</title>
        <authorList>
            <person name="Li H.S."/>
            <person name="Tang X.F."/>
            <person name="Huang Y.H."/>
            <person name="Xu Z.Y."/>
            <person name="Chen M.L."/>
            <person name="Du X.Y."/>
            <person name="Qiu B.Y."/>
            <person name="Chen P.T."/>
            <person name="Zhang W."/>
            <person name="Slipinski A."/>
            <person name="Escalona H.E."/>
            <person name="Waterhouse R.M."/>
            <person name="Zwick A."/>
            <person name="Pang H."/>
        </authorList>
    </citation>
    <scope>NUCLEOTIDE SEQUENCE [LARGE SCALE GENOMIC DNA]</scope>
    <source>
        <strain evidence="2">SYSU2018</strain>
    </source>
</reference>
<gene>
    <name evidence="2" type="ORF">HHI36_007972</name>
</gene>
<dbReference type="Proteomes" id="UP001516400">
    <property type="component" value="Unassembled WGS sequence"/>
</dbReference>
<feature type="compositionally biased region" description="Polar residues" evidence="1">
    <location>
        <begin position="38"/>
        <end position="57"/>
    </location>
</feature>
<keyword evidence="3" id="KW-1185">Reference proteome</keyword>
<accession>A0ABD2MRD0</accession>
<feature type="region of interest" description="Disordered" evidence="1">
    <location>
        <begin position="32"/>
        <end position="57"/>
    </location>
</feature>
<evidence type="ECO:0000256" key="1">
    <source>
        <dbReference type="SAM" id="MobiDB-lite"/>
    </source>
</evidence>